<dbReference type="AlphaFoldDB" id="A0A2N0QPK6"/>
<name>A0A2N0QPK6_9GLOM</name>
<dbReference type="EMBL" id="LLXH01004851">
    <property type="protein sequence ID" value="PKC52976.1"/>
    <property type="molecule type" value="Genomic_DNA"/>
</dbReference>
<gene>
    <name evidence="1" type="ORF">RhiirA1_371428</name>
</gene>
<comment type="caution">
    <text evidence="1">The sequence shown here is derived from an EMBL/GenBank/DDBJ whole genome shotgun (WGS) entry which is preliminary data.</text>
</comment>
<evidence type="ECO:0000313" key="2">
    <source>
        <dbReference type="Proteomes" id="UP000232688"/>
    </source>
</evidence>
<accession>A0A2N0QPK6</accession>
<reference evidence="1 2" key="2">
    <citation type="submission" date="2017-10" db="EMBL/GenBank/DDBJ databases">
        <title>Genome analyses suggest a sexual origin of heterokaryosis in a supposedly ancient asexual fungus.</title>
        <authorList>
            <person name="Corradi N."/>
            <person name="Sedzielewska K."/>
            <person name="Noel J."/>
            <person name="Charron P."/>
            <person name="Farinelli L."/>
            <person name="Marton T."/>
            <person name="Kruger M."/>
            <person name="Pelin A."/>
            <person name="Brachmann A."/>
            <person name="Corradi N."/>
        </authorList>
    </citation>
    <scope>NUCLEOTIDE SEQUENCE [LARGE SCALE GENOMIC DNA]</scope>
    <source>
        <strain evidence="1 2">A1</strain>
    </source>
</reference>
<organism evidence="1 2">
    <name type="scientific">Rhizophagus irregularis</name>
    <dbReference type="NCBI Taxonomy" id="588596"/>
    <lineage>
        <taxon>Eukaryota</taxon>
        <taxon>Fungi</taxon>
        <taxon>Fungi incertae sedis</taxon>
        <taxon>Mucoromycota</taxon>
        <taxon>Glomeromycotina</taxon>
        <taxon>Glomeromycetes</taxon>
        <taxon>Glomerales</taxon>
        <taxon>Glomeraceae</taxon>
        <taxon>Rhizophagus</taxon>
    </lineage>
</organism>
<proteinExistence type="predicted"/>
<protein>
    <submittedName>
        <fullName evidence="1">Uncharacterized protein</fullName>
    </submittedName>
</protein>
<sequence>MEKLKGLGHAIGCSNSMYFTQTISEKKWNRSNLFKHLFESERKIRWTKCNINQRSN</sequence>
<dbReference type="Proteomes" id="UP000232688">
    <property type="component" value="Unassembled WGS sequence"/>
</dbReference>
<reference evidence="1 2" key="1">
    <citation type="submission" date="2017-10" db="EMBL/GenBank/DDBJ databases">
        <title>Extensive intraspecific genome diversity in a model arbuscular mycorrhizal fungus.</title>
        <authorList>
            <person name="Chen E.C.H."/>
            <person name="Morin E."/>
            <person name="Baudet D."/>
            <person name="Noel J."/>
            <person name="Ndikumana S."/>
            <person name="Charron P."/>
            <person name="St-Onge C."/>
            <person name="Giorgi J."/>
            <person name="Grigoriev I.V."/>
            <person name="Roux C."/>
            <person name="Martin F.M."/>
            <person name="Corradi N."/>
        </authorList>
    </citation>
    <scope>NUCLEOTIDE SEQUENCE [LARGE SCALE GENOMIC DNA]</scope>
    <source>
        <strain evidence="1 2">A1</strain>
    </source>
</reference>
<dbReference type="VEuPathDB" id="FungiDB:RhiirA1_371428"/>
<evidence type="ECO:0000313" key="1">
    <source>
        <dbReference type="EMBL" id="PKC52976.1"/>
    </source>
</evidence>